<keyword evidence="4" id="KW-0812">Transmembrane</keyword>
<dbReference type="PANTHER" id="PTHR14969">
    <property type="entry name" value="SPHINGOSINE-1-PHOSPHATE PHOSPHOHYDROLASE"/>
    <property type="match status" value="1"/>
</dbReference>
<feature type="transmembrane region" description="Helical" evidence="4">
    <location>
        <begin position="80"/>
        <end position="101"/>
    </location>
</feature>
<accession>A0A178KL97</accession>
<feature type="transmembrane region" description="Helical" evidence="4">
    <location>
        <begin position="215"/>
        <end position="237"/>
    </location>
</feature>
<dbReference type="SUPFAM" id="SSF48317">
    <property type="entry name" value="Acid phosphatase/Vanadium-dependent haloperoxidase"/>
    <property type="match status" value="1"/>
</dbReference>
<feature type="transmembrane region" description="Helical" evidence="4">
    <location>
        <begin position="55"/>
        <end position="73"/>
    </location>
</feature>
<evidence type="ECO:0000313" key="6">
    <source>
        <dbReference type="EMBL" id="OAN17765.1"/>
    </source>
</evidence>
<reference evidence="6 7" key="1">
    <citation type="submission" date="2016-03" db="EMBL/GenBank/DDBJ databases">
        <title>Photobacterium proteolyticum sp. nov. a protease producing bacterium isolated from ocean sediments of Laizhou Bay.</title>
        <authorList>
            <person name="Li Y."/>
        </authorList>
    </citation>
    <scope>NUCLEOTIDE SEQUENCE [LARGE SCALE GENOMIC DNA]</scope>
    <source>
        <strain evidence="6 7">R-40508</strain>
    </source>
</reference>
<evidence type="ECO:0000313" key="7">
    <source>
        <dbReference type="Proteomes" id="UP000078503"/>
    </source>
</evidence>
<comment type="caution">
    <text evidence="6">The sequence shown here is derived from an EMBL/GenBank/DDBJ whole genome shotgun (WGS) entry which is preliminary data.</text>
</comment>
<organism evidence="6 7">
    <name type="scientific">Photobacterium jeanii</name>
    <dbReference type="NCBI Taxonomy" id="858640"/>
    <lineage>
        <taxon>Bacteria</taxon>
        <taxon>Pseudomonadati</taxon>
        <taxon>Pseudomonadota</taxon>
        <taxon>Gammaproteobacteria</taxon>
        <taxon>Vibrionales</taxon>
        <taxon>Vibrionaceae</taxon>
        <taxon>Photobacterium</taxon>
    </lineage>
</organism>
<dbReference type="Proteomes" id="UP000078503">
    <property type="component" value="Unassembled WGS sequence"/>
</dbReference>
<dbReference type="InterPro" id="IPR036938">
    <property type="entry name" value="PAP2/HPO_sf"/>
</dbReference>
<proteinExistence type="predicted"/>
<gene>
    <name evidence="6" type="ORF">A3K86_02270</name>
</gene>
<keyword evidence="7" id="KW-1185">Reference proteome</keyword>
<dbReference type="InterPro" id="IPR000326">
    <property type="entry name" value="PAP2/HPO"/>
</dbReference>
<feature type="transmembrane region" description="Helical" evidence="4">
    <location>
        <begin position="187"/>
        <end position="209"/>
    </location>
</feature>
<dbReference type="AlphaFoldDB" id="A0A178KL97"/>
<protein>
    <recommendedName>
        <fullName evidence="1">undecaprenyl-diphosphate phosphatase</fullName>
        <ecNumber evidence="1">3.6.1.27</ecNumber>
    </recommendedName>
    <alternativeName>
        <fullName evidence="2">Undecaprenyl pyrophosphate phosphatase</fullName>
    </alternativeName>
</protein>
<evidence type="ECO:0000256" key="4">
    <source>
        <dbReference type="SAM" id="Phobius"/>
    </source>
</evidence>
<evidence type="ECO:0000259" key="5">
    <source>
        <dbReference type="SMART" id="SM00014"/>
    </source>
</evidence>
<dbReference type="STRING" id="858640.A3K86_02270"/>
<feature type="transmembrane region" description="Helical" evidence="4">
    <location>
        <begin position="12"/>
        <end position="30"/>
    </location>
</feature>
<dbReference type="PANTHER" id="PTHR14969:SF54">
    <property type="entry name" value="PHOSPHATIDYLGLYCEROPHOSPHATASE B"/>
    <property type="match status" value="1"/>
</dbReference>
<evidence type="ECO:0000256" key="1">
    <source>
        <dbReference type="ARBA" id="ARBA00012374"/>
    </source>
</evidence>
<dbReference type="EC" id="3.6.1.27" evidence="1"/>
<dbReference type="SMART" id="SM00014">
    <property type="entry name" value="acidPPc"/>
    <property type="match status" value="1"/>
</dbReference>
<dbReference type="Pfam" id="PF01569">
    <property type="entry name" value="PAP2"/>
    <property type="match status" value="1"/>
</dbReference>
<sequence>MLRLLFSRKAPGYLALCGFAIPLGFLLSLIPSPDLMSPASDSLGLLFTLLSDSAGNPWFLVTVSALCLLPLLFKQNKKVCLMLWCQFALLLVLSFAAKTVMKQLTEVPRPYTHQLAAMELVESAPAFYQLSATEKETVIEQAQQDVSPWRIRHWEGETNYSLPSGHTIFAAVCILFWGGFCLRNKHYVTFSLLIIWGLGVAFSRIWLGMHWPSDLMMSTASAALLYLLVPEPNAVYLRRKTIMQNYQALYKQGREQSK</sequence>
<evidence type="ECO:0000256" key="2">
    <source>
        <dbReference type="ARBA" id="ARBA00032707"/>
    </source>
</evidence>
<keyword evidence="4" id="KW-1133">Transmembrane helix</keyword>
<dbReference type="GO" id="GO:0050380">
    <property type="term" value="F:undecaprenyl-diphosphatase activity"/>
    <property type="evidence" value="ECO:0007669"/>
    <property type="project" value="UniProtKB-EC"/>
</dbReference>
<dbReference type="OrthoDB" id="5586741at2"/>
<dbReference type="Gene3D" id="1.20.144.10">
    <property type="entry name" value="Phosphatidic acid phosphatase type 2/haloperoxidase"/>
    <property type="match status" value="1"/>
</dbReference>
<dbReference type="GO" id="GO:0005886">
    <property type="term" value="C:plasma membrane"/>
    <property type="evidence" value="ECO:0007669"/>
    <property type="project" value="TreeGrafter"/>
</dbReference>
<feature type="domain" description="Phosphatidic acid phosphatase type 2/haloperoxidase" evidence="5">
    <location>
        <begin position="79"/>
        <end position="230"/>
    </location>
</feature>
<dbReference type="RefSeq" id="WP_068327060.1">
    <property type="nucleotide sequence ID" value="NZ_LVHF01000012.1"/>
</dbReference>
<feature type="transmembrane region" description="Helical" evidence="4">
    <location>
        <begin position="160"/>
        <end position="180"/>
    </location>
</feature>
<dbReference type="EMBL" id="LVHF01000012">
    <property type="protein sequence ID" value="OAN17765.1"/>
    <property type="molecule type" value="Genomic_DNA"/>
</dbReference>
<name>A0A178KL97_9GAMM</name>
<dbReference type="CDD" id="cd01610">
    <property type="entry name" value="PAP2_like"/>
    <property type="match status" value="1"/>
</dbReference>
<comment type="catalytic activity">
    <reaction evidence="3">
        <text>di-trans,octa-cis-undecaprenyl diphosphate + H2O = di-trans,octa-cis-undecaprenyl phosphate + phosphate + H(+)</text>
        <dbReference type="Rhea" id="RHEA:28094"/>
        <dbReference type="ChEBI" id="CHEBI:15377"/>
        <dbReference type="ChEBI" id="CHEBI:15378"/>
        <dbReference type="ChEBI" id="CHEBI:43474"/>
        <dbReference type="ChEBI" id="CHEBI:58405"/>
        <dbReference type="ChEBI" id="CHEBI:60392"/>
        <dbReference type="EC" id="3.6.1.27"/>
    </reaction>
</comment>
<evidence type="ECO:0000256" key="3">
    <source>
        <dbReference type="ARBA" id="ARBA00047594"/>
    </source>
</evidence>
<keyword evidence="4" id="KW-0472">Membrane</keyword>